<reference evidence="4" key="1">
    <citation type="journal article" date="2017" name="Plant J.">
        <title>The pomegranate (Punica granatum L.) genome and the genomics of punicalagin biosynthesis.</title>
        <authorList>
            <person name="Qin G."/>
            <person name="Xu C."/>
            <person name="Ming R."/>
            <person name="Tang H."/>
            <person name="Guyot R."/>
            <person name="Kramer E.M."/>
            <person name="Hu Y."/>
            <person name="Yi X."/>
            <person name="Qi Y."/>
            <person name="Xu X."/>
            <person name="Gao Z."/>
            <person name="Pan H."/>
            <person name="Jian J."/>
            <person name="Tian Y."/>
            <person name="Yue Z."/>
            <person name="Xu Y."/>
        </authorList>
    </citation>
    <scope>NUCLEOTIDE SEQUENCE [LARGE SCALE GENOMIC DNA]</scope>
    <source>
        <strain evidence="4">cv. Dabenzi</strain>
    </source>
</reference>
<name>A0A218XYB3_PUNGR</name>
<protein>
    <submittedName>
        <fullName evidence="2">Uncharacterized protein</fullName>
    </submittedName>
</protein>
<evidence type="ECO:0000313" key="3">
    <source>
        <dbReference type="EMBL" id="PKI41904.1"/>
    </source>
</evidence>
<feature type="chain" id="PRO_5014072078" evidence="1">
    <location>
        <begin position="24"/>
        <end position="151"/>
    </location>
</feature>
<dbReference type="EMBL" id="MTKT01000666">
    <property type="protein sequence ID" value="OWM89778.1"/>
    <property type="molecule type" value="Genomic_DNA"/>
</dbReference>
<evidence type="ECO:0000313" key="5">
    <source>
        <dbReference type="Proteomes" id="UP000233551"/>
    </source>
</evidence>
<feature type="signal peptide" evidence="1">
    <location>
        <begin position="1"/>
        <end position="23"/>
    </location>
</feature>
<evidence type="ECO:0000313" key="4">
    <source>
        <dbReference type="Proteomes" id="UP000197138"/>
    </source>
</evidence>
<dbReference type="EMBL" id="PGOL01003259">
    <property type="protein sequence ID" value="PKI41904.1"/>
    <property type="molecule type" value="Genomic_DNA"/>
</dbReference>
<dbReference type="Proteomes" id="UP000197138">
    <property type="component" value="Unassembled WGS sequence"/>
</dbReference>
<keyword evidence="1" id="KW-0732">Signal</keyword>
<dbReference type="Proteomes" id="UP000233551">
    <property type="component" value="Unassembled WGS sequence"/>
</dbReference>
<sequence length="151" mass="16800">MGFWKAITIPLLYTYSLLDYVEGRFLAPSKTTTDEAGSQTPNLAYCKWVTKDKFVLTCIMLVLTEDIGCNKFSALPLMKHGRVSRRCFMLRPLPKRISWINSGLMSRKGGRTSTTPIREVMARVVALPAGIGSIPNLRVLQGGARFQPPPP</sequence>
<accession>A0A218XYB3</accession>
<dbReference type="AlphaFoldDB" id="A0A218XYB3"/>
<reference evidence="2" key="2">
    <citation type="submission" date="2017-06" db="EMBL/GenBank/DDBJ databases">
        <title>The pomegranate genome and the genomics of punicalagin biosynthesis.</title>
        <authorList>
            <person name="Xu C."/>
        </authorList>
    </citation>
    <scope>NUCLEOTIDE SEQUENCE [LARGE SCALE GENOMIC DNA]</scope>
    <source>
        <tissue evidence="2">Fresh leaf</tissue>
    </source>
</reference>
<reference evidence="3 5" key="3">
    <citation type="submission" date="2017-11" db="EMBL/GenBank/DDBJ databases">
        <title>De-novo sequencing of pomegranate (Punica granatum L.) genome.</title>
        <authorList>
            <person name="Akparov Z."/>
            <person name="Amiraslanov A."/>
            <person name="Hajiyeva S."/>
            <person name="Abbasov M."/>
            <person name="Kaur K."/>
            <person name="Hamwieh A."/>
            <person name="Solovyev V."/>
            <person name="Salamov A."/>
            <person name="Braich B."/>
            <person name="Kosarev P."/>
            <person name="Mahmoud A."/>
            <person name="Hajiyev E."/>
            <person name="Babayeva S."/>
            <person name="Izzatullayeva V."/>
            <person name="Mammadov A."/>
            <person name="Mammadov A."/>
            <person name="Sharifova S."/>
            <person name="Ojaghi J."/>
            <person name="Eynullazada K."/>
            <person name="Bayramov B."/>
            <person name="Abdulazimova A."/>
            <person name="Shahmuradov I."/>
        </authorList>
    </citation>
    <scope>NUCLEOTIDE SEQUENCE [LARGE SCALE GENOMIC DNA]</scope>
    <source>
        <strain evidence="3">AG2017</strain>
        <strain evidence="5">cv. AG2017</strain>
        <tissue evidence="3">Leaf</tissue>
    </source>
</reference>
<organism evidence="2 4">
    <name type="scientific">Punica granatum</name>
    <name type="common">Pomegranate</name>
    <dbReference type="NCBI Taxonomy" id="22663"/>
    <lineage>
        <taxon>Eukaryota</taxon>
        <taxon>Viridiplantae</taxon>
        <taxon>Streptophyta</taxon>
        <taxon>Embryophyta</taxon>
        <taxon>Tracheophyta</taxon>
        <taxon>Spermatophyta</taxon>
        <taxon>Magnoliopsida</taxon>
        <taxon>eudicotyledons</taxon>
        <taxon>Gunneridae</taxon>
        <taxon>Pentapetalae</taxon>
        <taxon>rosids</taxon>
        <taxon>malvids</taxon>
        <taxon>Myrtales</taxon>
        <taxon>Lythraceae</taxon>
        <taxon>Punica</taxon>
    </lineage>
</organism>
<evidence type="ECO:0000313" key="2">
    <source>
        <dbReference type="EMBL" id="OWM89778.1"/>
    </source>
</evidence>
<evidence type="ECO:0000256" key="1">
    <source>
        <dbReference type="SAM" id="SignalP"/>
    </source>
</evidence>
<comment type="caution">
    <text evidence="2">The sequence shown here is derived from an EMBL/GenBank/DDBJ whole genome shotgun (WGS) entry which is preliminary data.</text>
</comment>
<gene>
    <name evidence="2" type="ORF">CDL15_Pgr024526</name>
    <name evidence="3" type="ORF">CRG98_037706</name>
</gene>
<proteinExistence type="predicted"/>
<keyword evidence="5" id="KW-1185">Reference proteome</keyword>